<protein>
    <submittedName>
        <fullName evidence="7">N-acetylmuramoyl-L-alanine amidase</fullName>
    </submittedName>
</protein>
<dbReference type="InterPro" id="IPR018337">
    <property type="entry name" value="Cell_wall/Cho-bd_repeat"/>
</dbReference>
<dbReference type="Pfam" id="PF01520">
    <property type="entry name" value="Amidase_3"/>
    <property type="match status" value="1"/>
</dbReference>
<dbReference type="SMART" id="SM00646">
    <property type="entry name" value="Ami_3"/>
    <property type="match status" value="1"/>
</dbReference>
<dbReference type="CDD" id="cd02696">
    <property type="entry name" value="MurNAc-LAA"/>
    <property type="match status" value="1"/>
</dbReference>
<dbReference type="AlphaFoldDB" id="A0A3E4PYU7"/>
<feature type="repeat" description="Cell wall-binding" evidence="3">
    <location>
        <begin position="648"/>
        <end position="667"/>
    </location>
</feature>
<feature type="repeat" description="Cell wall-binding" evidence="3">
    <location>
        <begin position="568"/>
        <end position="587"/>
    </location>
</feature>
<feature type="repeat" description="Cell wall-binding" evidence="3">
    <location>
        <begin position="548"/>
        <end position="567"/>
    </location>
</feature>
<evidence type="ECO:0000256" key="3">
    <source>
        <dbReference type="PROSITE-ProRule" id="PRU00591"/>
    </source>
</evidence>
<dbReference type="PANTHER" id="PTHR30404">
    <property type="entry name" value="N-ACETYLMURAMOYL-L-ALANINE AMIDASE"/>
    <property type="match status" value="1"/>
</dbReference>
<evidence type="ECO:0000256" key="2">
    <source>
        <dbReference type="ARBA" id="ARBA00022801"/>
    </source>
</evidence>
<feature type="chain" id="PRO_5038612340" evidence="5">
    <location>
        <begin position="25"/>
        <end position="1130"/>
    </location>
</feature>
<keyword evidence="2" id="KW-0378">Hydrolase</keyword>
<dbReference type="Gene3D" id="3.40.630.40">
    <property type="entry name" value="Zn-dependent exopeptidases"/>
    <property type="match status" value="1"/>
</dbReference>
<feature type="repeat" description="Cell wall-binding" evidence="3">
    <location>
        <begin position="668"/>
        <end position="687"/>
    </location>
</feature>
<feature type="compositionally biased region" description="Polar residues" evidence="4">
    <location>
        <begin position="65"/>
        <end position="74"/>
    </location>
</feature>
<feature type="repeat" description="Cell wall-binding" evidence="3">
    <location>
        <begin position="528"/>
        <end position="547"/>
    </location>
</feature>
<dbReference type="GO" id="GO:0009253">
    <property type="term" value="P:peptidoglycan catabolic process"/>
    <property type="evidence" value="ECO:0007669"/>
    <property type="project" value="InterPro"/>
</dbReference>
<evidence type="ECO:0000256" key="1">
    <source>
        <dbReference type="ARBA" id="ARBA00022737"/>
    </source>
</evidence>
<accession>A0A3E4PYU7</accession>
<dbReference type="GO" id="GO:0008745">
    <property type="term" value="F:N-acetylmuramoyl-L-alanine amidase activity"/>
    <property type="evidence" value="ECO:0007669"/>
    <property type="project" value="InterPro"/>
</dbReference>
<gene>
    <name evidence="7" type="ORF">DXC93_04510</name>
</gene>
<feature type="signal peptide" evidence="5">
    <location>
        <begin position="1"/>
        <end position="24"/>
    </location>
</feature>
<dbReference type="Pfam" id="PF01832">
    <property type="entry name" value="Glucosaminidase"/>
    <property type="match status" value="1"/>
</dbReference>
<feature type="region of interest" description="Disordered" evidence="4">
    <location>
        <begin position="36"/>
        <end position="82"/>
    </location>
</feature>
<dbReference type="EMBL" id="QSRA01000004">
    <property type="protein sequence ID" value="RGK85219.1"/>
    <property type="molecule type" value="Genomic_DNA"/>
</dbReference>
<dbReference type="InterPro" id="IPR002901">
    <property type="entry name" value="MGlyc_endo_b_GlcNAc-like_dom"/>
</dbReference>
<dbReference type="PROSITE" id="PS51170">
    <property type="entry name" value="CW"/>
    <property type="match status" value="13"/>
</dbReference>
<feature type="domain" description="MurNAc-LAA" evidence="6">
    <location>
        <begin position="328"/>
        <end position="460"/>
    </location>
</feature>
<feature type="repeat" description="Cell wall-binding" evidence="3">
    <location>
        <begin position="808"/>
        <end position="827"/>
    </location>
</feature>
<dbReference type="Proteomes" id="UP000261324">
    <property type="component" value="Unassembled WGS sequence"/>
</dbReference>
<sequence>MKKRSRIISLLLATVMVFSVPAQAIYAAESTTMQETVNAEESENEASEVVQNSENAENTEEVQSTEDVQGTQPVMESESAGEETQNLLNYLVVDKPYIEQGDIQSIVASVGDENTVVESATLAYHRESDGKKYQADVSEYKDHAMLFKISFEESAETGVYILDSLTYTVDGEVHTVELAKIGIEAKYGVNTEVESTADAEVVDSETEDSTTADIDVVTFDAEGNQTSANSIEEAITEQKEELNSGKARISTRSRAGNVVVVLDPGHDSTHAGAQGLNGLHEETLNFKIAQYCKEELQQYSGVTVYMTRNSVACPYPGTSSGEDNAKRVAYAQSVGANVYVSIHLNSAGASANGAMVFYPNQSYRSDIGSQGQNLASQVLTQLKALGLKDNGVKIRDSESGDTYSDGSLADYYGVIRGSKKAGFPGIIIEHAFVTNASDAAFLSSEANLKKLGQADAAGIANYFGLVKGEWVQDKNGWWFRYSNGTWPANEWVFIGGYWYYFNNNGYRETGWLNLNGVKYYLNENGQMITGWKQFDNTWYYFDQSGVMQTGWVTVGGTWYYLEPDGKMVTGWKTVGNASYYFNSSGAMCTGNATIDGKLYRFSASGAVIEGWIYQNNIWYWLNVDGTYATGFKTIGNAVYYFNEKEQMVTGWQNISNTWYWFDESGAMRTGWLLSGNAWYYLDSDGKMVIGWKKIGTYSYYFDPSGKMYTGKKVVDGKTYDFGTSGGILSGWYLKDNTWYYTKEDLAQATGFNQINGQTYYFDGTGRMQTGWKYVDNTWYWFNNSGFMRTGWLLLGNTWYYFESDGKMVTGWKTVNGSRYYFEVSGAMVTGYHVIDGKSYDFGTDGRCQTVLQDGWNSEGDTWYYVSGGQLVKGWKQIGSTWYYMDKDTGKMQTDWVKVGNYWYWFNGSGAMLTGYQQLNGTWYYMNKKENDKGPEGALTYTGVTSIMGTSMIGTDKATVVQKMVNQYVKSNAIYPSEALAVGGAPDIVTFCGILYDEAVAENIKPEIMYAQAMLETGYLKYGGIVQVWQFNFGGLGAVDGNASGGCATFPDVRTGLRAQVQHLKAYASKETLNNNCVDPRFNMVTRGTAPYVEWLGQKENPNVNSKGDSYGWASGESYGFNIMSMINRMN</sequence>
<dbReference type="Pfam" id="PF01473">
    <property type="entry name" value="Choline_bind_1"/>
    <property type="match status" value="8"/>
</dbReference>
<dbReference type="InterPro" id="IPR050695">
    <property type="entry name" value="N-acetylmuramoyl_amidase_3"/>
</dbReference>
<evidence type="ECO:0000256" key="4">
    <source>
        <dbReference type="SAM" id="MobiDB-lite"/>
    </source>
</evidence>
<name>A0A3E4PYU7_9FIRM</name>
<proteinExistence type="predicted"/>
<dbReference type="Pfam" id="PF19127">
    <property type="entry name" value="Choline_bind_3"/>
    <property type="match status" value="3"/>
</dbReference>
<evidence type="ECO:0000313" key="7">
    <source>
        <dbReference type="EMBL" id="RGK85219.1"/>
    </source>
</evidence>
<dbReference type="GO" id="GO:0004040">
    <property type="term" value="F:amidase activity"/>
    <property type="evidence" value="ECO:0007669"/>
    <property type="project" value="InterPro"/>
</dbReference>
<dbReference type="GO" id="GO:0030288">
    <property type="term" value="C:outer membrane-bounded periplasmic space"/>
    <property type="evidence" value="ECO:0007669"/>
    <property type="project" value="TreeGrafter"/>
</dbReference>
<feature type="repeat" description="Cell wall-binding" evidence="3">
    <location>
        <begin position="768"/>
        <end position="787"/>
    </location>
</feature>
<dbReference type="InterPro" id="IPR002508">
    <property type="entry name" value="MurNAc-LAA_cat"/>
</dbReference>
<feature type="repeat" description="Cell wall-binding" evidence="3">
    <location>
        <begin position="488"/>
        <end position="507"/>
    </location>
</feature>
<dbReference type="PANTHER" id="PTHR30404:SF0">
    <property type="entry name" value="N-ACETYLMURAMOYL-L-ALANINE AMIDASE AMIC"/>
    <property type="match status" value="1"/>
</dbReference>
<feature type="repeat" description="Cell wall-binding" evidence="3">
    <location>
        <begin position="892"/>
        <end position="911"/>
    </location>
</feature>
<dbReference type="Gene3D" id="2.10.270.10">
    <property type="entry name" value="Cholin Binding"/>
    <property type="match status" value="6"/>
</dbReference>
<dbReference type="SUPFAM" id="SSF69360">
    <property type="entry name" value="Cell wall binding repeat"/>
    <property type="match status" value="4"/>
</dbReference>
<comment type="caution">
    <text evidence="7">The sequence shown here is derived from an EMBL/GenBank/DDBJ whole genome shotgun (WGS) entry which is preliminary data.</text>
</comment>
<evidence type="ECO:0000313" key="8">
    <source>
        <dbReference type="Proteomes" id="UP000261324"/>
    </source>
</evidence>
<feature type="repeat" description="Cell wall-binding" evidence="3">
    <location>
        <begin position="688"/>
        <end position="707"/>
    </location>
</feature>
<organism evidence="7 8">
    <name type="scientific">Dorea formicigenerans</name>
    <dbReference type="NCBI Taxonomy" id="39486"/>
    <lineage>
        <taxon>Bacteria</taxon>
        <taxon>Bacillati</taxon>
        <taxon>Bacillota</taxon>
        <taxon>Clostridia</taxon>
        <taxon>Lachnospirales</taxon>
        <taxon>Lachnospiraceae</taxon>
        <taxon>Dorea</taxon>
    </lineage>
</organism>
<feature type="repeat" description="Cell wall-binding" evidence="3">
    <location>
        <begin position="508"/>
        <end position="527"/>
    </location>
</feature>
<feature type="repeat" description="Cell wall-binding" evidence="3">
    <location>
        <begin position="788"/>
        <end position="807"/>
    </location>
</feature>
<reference evidence="7 8" key="1">
    <citation type="submission" date="2018-08" db="EMBL/GenBank/DDBJ databases">
        <title>A genome reference for cultivated species of the human gut microbiota.</title>
        <authorList>
            <person name="Zou Y."/>
            <person name="Xue W."/>
            <person name="Luo G."/>
        </authorList>
    </citation>
    <scope>NUCLEOTIDE SEQUENCE [LARGE SCALE GENOMIC DNA]</scope>
    <source>
        <strain evidence="7 8">TF09-3</strain>
    </source>
</reference>
<evidence type="ECO:0000256" key="5">
    <source>
        <dbReference type="SAM" id="SignalP"/>
    </source>
</evidence>
<dbReference type="SUPFAM" id="SSF53187">
    <property type="entry name" value="Zn-dependent exopeptidases"/>
    <property type="match status" value="1"/>
</dbReference>
<evidence type="ECO:0000259" key="6">
    <source>
        <dbReference type="SMART" id="SM00646"/>
    </source>
</evidence>
<feature type="repeat" description="Cell wall-binding" evidence="3">
    <location>
        <begin position="748"/>
        <end position="767"/>
    </location>
</feature>
<dbReference type="RefSeq" id="WP_117659104.1">
    <property type="nucleotide sequence ID" value="NZ_QSRA01000004.1"/>
</dbReference>
<keyword evidence="5" id="KW-0732">Signal</keyword>
<keyword evidence="1" id="KW-0677">Repeat</keyword>